<sequence length="168" mass="18911">MLTNNIHKVEYTLAILISFHNLVVVEKSERSCLHLELAWAQGFGLLMLQTGCAKVAKVLNSLSVDSNPLPRVRSIARLWQRGWVTDIVWVPRVNNWPTNMLARSTEPQALDMVLLHSPPQSLLPVLHEPHMHRKGSQEQKREYSHYQEKEGVGLACEGGGSGGGEEKW</sequence>
<keyword evidence="4" id="KW-1185">Reference proteome</keyword>
<dbReference type="Proteomes" id="UP001472677">
    <property type="component" value="Unassembled WGS sequence"/>
</dbReference>
<evidence type="ECO:0000313" key="3">
    <source>
        <dbReference type="EMBL" id="KAK8548148.1"/>
    </source>
</evidence>
<accession>A0ABR2DVY6</accession>
<evidence type="ECO:0000313" key="4">
    <source>
        <dbReference type="Proteomes" id="UP001472677"/>
    </source>
</evidence>
<comment type="caution">
    <text evidence="3">The sequence shown here is derived from an EMBL/GenBank/DDBJ whole genome shotgun (WGS) entry which is preliminary data.</text>
</comment>
<dbReference type="Pfam" id="PF13456">
    <property type="entry name" value="RVT_3"/>
    <property type="match status" value="1"/>
</dbReference>
<proteinExistence type="predicted"/>
<gene>
    <name evidence="3" type="ORF">V6N12_061066</name>
</gene>
<dbReference type="EMBL" id="JBBPBM010000021">
    <property type="protein sequence ID" value="KAK8548148.1"/>
    <property type="molecule type" value="Genomic_DNA"/>
</dbReference>
<protein>
    <recommendedName>
        <fullName evidence="2">RNase H type-1 domain-containing protein</fullName>
    </recommendedName>
</protein>
<evidence type="ECO:0000259" key="2">
    <source>
        <dbReference type="Pfam" id="PF13456"/>
    </source>
</evidence>
<evidence type="ECO:0000256" key="1">
    <source>
        <dbReference type="SAM" id="MobiDB-lite"/>
    </source>
</evidence>
<dbReference type="InterPro" id="IPR002156">
    <property type="entry name" value="RNaseH_domain"/>
</dbReference>
<feature type="region of interest" description="Disordered" evidence="1">
    <location>
        <begin position="130"/>
        <end position="168"/>
    </location>
</feature>
<feature type="domain" description="RNase H type-1" evidence="2">
    <location>
        <begin position="35"/>
        <end position="104"/>
    </location>
</feature>
<name>A0ABR2DVY6_9ROSI</name>
<reference evidence="3 4" key="1">
    <citation type="journal article" date="2024" name="G3 (Bethesda)">
        <title>Genome assembly of Hibiscus sabdariffa L. provides insights into metabolisms of medicinal natural products.</title>
        <authorList>
            <person name="Kim T."/>
        </authorList>
    </citation>
    <scope>NUCLEOTIDE SEQUENCE [LARGE SCALE GENOMIC DNA]</scope>
    <source>
        <strain evidence="3">TK-2024</strain>
        <tissue evidence="3">Old leaves</tissue>
    </source>
</reference>
<feature type="compositionally biased region" description="Basic and acidic residues" evidence="1">
    <location>
        <begin position="135"/>
        <end position="151"/>
    </location>
</feature>
<feature type="compositionally biased region" description="Gly residues" evidence="1">
    <location>
        <begin position="156"/>
        <end position="168"/>
    </location>
</feature>
<organism evidence="3 4">
    <name type="scientific">Hibiscus sabdariffa</name>
    <name type="common">roselle</name>
    <dbReference type="NCBI Taxonomy" id="183260"/>
    <lineage>
        <taxon>Eukaryota</taxon>
        <taxon>Viridiplantae</taxon>
        <taxon>Streptophyta</taxon>
        <taxon>Embryophyta</taxon>
        <taxon>Tracheophyta</taxon>
        <taxon>Spermatophyta</taxon>
        <taxon>Magnoliopsida</taxon>
        <taxon>eudicotyledons</taxon>
        <taxon>Gunneridae</taxon>
        <taxon>Pentapetalae</taxon>
        <taxon>rosids</taxon>
        <taxon>malvids</taxon>
        <taxon>Malvales</taxon>
        <taxon>Malvaceae</taxon>
        <taxon>Malvoideae</taxon>
        <taxon>Hibiscus</taxon>
    </lineage>
</organism>